<evidence type="ECO:0000313" key="2">
    <source>
        <dbReference type="EMBL" id="GCC42849.1"/>
    </source>
</evidence>
<reference evidence="2 3" key="1">
    <citation type="journal article" date="2018" name="Nat. Ecol. Evol.">
        <title>Shark genomes provide insights into elasmobranch evolution and the origin of vertebrates.</title>
        <authorList>
            <person name="Hara Y"/>
            <person name="Yamaguchi K"/>
            <person name="Onimaru K"/>
            <person name="Kadota M"/>
            <person name="Koyanagi M"/>
            <person name="Keeley SD"/>
            <person name="Tatsumi K"/>
            <person name="Tanaka K"/>
            <person name="Motone F"/>
            <person name="Kageyama Y"/>
            <person name="Nozu R"/>
            <person name="Adachi N"/>
            <person name="Nishimura O"/>
            <person name="Nakagawa R"/>
            <person name="Tanegashima C"/>
            <person name="Kiyatake I"/>
            <person name="Matsumoto R"/>
            <person name="Murakumo K"/>
            <person name="Nishida K"/>
            <person name="Terakita A"/>
            <person name="Kuratani S"/>
            <person name="Sato K"/>
            <person name="Hyodo S Kuraku.S."/>
        </authorList>
    </citation>
    <scope>NUCLEOTIDE SEQUENCE [LARGE SCALE GENOMIC DNA]</scope>
</reference>
<dbReference type="EMBL" id="BEZZ01081032">
    <property type="protein sequence ID" value="GCC42849.1"/>
    <property type="molecule type" value="Genomic_DNA"/>
</dbReference>
<proteinExistence type="predicted"/>
<keyword evidence="3" id="KW-1185">Reference proteome</keyword>
<gene>
    <name evidence="2" type="ORF">chiPu_0026498</name>
</gene>
<sequence>MEQAFPPLPRGRVPPPAAAAGEADRTGRPSVRRGGRDWPVRPASPRKPPSARARVGRSLAPRGAEARWRRGAGCRAAATSARSRTLGRVWGRWAGRGKGEG</sequence>
<dbReference type="AlphaFoldDB" id="A0A401TJM0"/>
<name>A0A401TJM0_CHIPU</name>
<comment type="caution">
    <text evidence="2">The sequence shown here is derived from an EMBL/GenBank/DDBJ whole genome shotgun (WGS) entry which is preliminary data.</text>
</comment>
<evidence type="ECO:0000256" key="1">
    <source>
        <dbReference type="SAM" id="MobiDB-lite"/>
    </source>
</evidence>
<dbReference type="Proteomes" id="UP000287033">
    <property type="component" value="Unassembled WGS sequence"/>
</dbReference>
<feature type="compositionally biased region" description="Pro residues" evidence="1">
    <location>
        <begin position="1"/>
        <end position="17"/>
    </location>
</feature>
<accession>A0A401TJM0</accession>
<feature type="region of interest" description="Disordered" evidence="1">
    <location>
        <begin position="1"/>
        <end position="82"/>
    </location>
</feature>
<protein>
    <submittedName>
        <fullName evidence="2">Uncharacterized protein</fullName>
    </submittedName>
</protein>
<feature type="compositionally biased region" description="Low complexity" evidence="1">
    <location>
        <begin position="71"/>
        <end position="82"/>
    </location>
</feature>
<organism evidence="2 3">
    <name type="scientific">Chiloscyllium punctatum</name>
    <name type="common">Brownbanded bambooshark</name>
    <name type="synonym">Hemiscyllium punctatum</name>
    <dbReference type="NCBI Taxonomy" id="137246"/>
    <lineage>
        <taxon>Eukaryota</taxon>
        <taxon>Metazoa</taxon>
        <taxon>Chordata</taxon>
        <taxon>Craniata</taxon>
        <taxon>Vertebrata</taxon>
        <taxon>Chondrichthyes</taxon>
        <taxon>Elasmobranchii</taxon>
        <taxon>Galeomorphii</taxon>
        <taxon>Galeoidea</taxon>
        <taxon>Orectolobiformes</taxon>
        <taxon>Hemiscylliidae</taxon>
        <taxon>Chiloscyllium</taxon>
    </lineage>
</organism>
<evidence type="ECO:0000313" key="3">
    <source>
        <dbReference type="Proteomes" id="UP000287033"/>
    </source>
</evidence>